<dbReference type="AlphaFoldDB" id="A0A948W6J5"/>
<evidence type="ECO:0000313" key="3">
    <source>
        <dbReference type="EMBL" id="MBU2690716.1"/>
    </source>
</evidence>
<proteinExistence type="predicted"/>
<reference evidence="3" key="1">
    <citation type="submission" date="2021-05" db="EMBL/GenBank/DDBJ databases">
        <title>Energy efficiency and biological interactions define the core microbiome of deep oligotrophic groundwater.</title>
        <authorList>
            <person name="Mehrshad M."/>
            <person name="Lopez-Fernandez M."/>
            <person name="Bell E."/>
            <person name="Bernier-Latmani R."/>
            <person name="Bertilsson S."/>
            <person name="Dopson M."/>
        </authorList>
    </citation>
    <scope>NUCLEOTIDE SEQUENCE</scope>
    <source>
        <strain evidence="3">Modern_marine.mb.64</strain>
    </source>
</reference>
<dbReference type="GO" id="GO:0004869">
    <property type="term" value="F:cysteine-type endopeptidase inhibitor activity"/>
    <property type="evidence" value="ECO:0007669"/>
    <property type="project" value="InterPro"/>
</dbReference>
<dbReference type="PROSITE" id="PS00287">
    <property type="entry name" value="CYSTATIN"/>
    <property type="match status" value="1"/>
</dbReference>
<dbReference type="Gene3D" id="3.10.450.10">
    <property type="match status" value="1"/>
</dbReference>
<dbReference type="InterPro" id="IPR018073">
    <property type="entry name" value="Prot_inh_cystat_CS"/>
</dbReference>
<comment type="caution">
    <text evidence="3">The sequence shown here is derived from an EMBL/GenBank/DDBJ whole genome shotgun (WGS) entry which is preliminary data.</text>
</comment>
<dbReference type="Proteomes" id="UP000777784">
    <property type="component" value="Unassembled WGS sequence"/>
</dbReference>
<organism evidence="3 4">
    <name type="scientific">Eiseniibacteriota bacterium</name>
    <dbReference type="NCBI Taxonomy" id="2212470"/>
    <lineage>
        <taxon>Bacteria</taxon>
        <taxon>Candidatus Eiseniibacteriota</taxon>
    </lineage>
</organism>
<evidence type="ECO:0000256" key="1">
    <source>
        <dbReference type="SAM" id="MobiDB-lite"/>
    </source>
</evidence>
<feature type="compositionally biased region" description="Basic and acidic residues" evidence="1">
    <location>
        <begin position="196"/>
        <end position="222"/>
    </location>
</feature>
<gene>
    <name evidence="3" type="ORF">KJ970_07285</name>
</gene>
<dbReference type="InterPro" id="IPR000010">
    <property type="entry name" value="Cystatin_dom"/>
</dbReference>
<evidence type="ECO:0000259" key="2">
    <source>
        <dbReference type="Pfam" id="PF00031"/>
    </source>
</evidence>
<dbReference type="Pfam" id="PF00031">
    <property type="entry name" value="Cystatin"/>
    <property type="match status" value="1"/>
</dbReference>
<protein>
    <recommendedName>
        <fullName evidence="2">Cystatin domain-containing protein</fullName>
    </recommendedName>
</protein>
<dbReference type="PROSITE" id="PS51257">
    <property type="entry name" value="PROKAR_LIPOPROTEIN"/>
    <property type="match status" value="1"/>
</dbReference>
<dbReference type="EMBL" id="JAHJDP010000034">
    <property type="protein sequence ID" value="MBU2690716.1"/>
    <property type="molecule type" value="Genomic_DNA"/>
</dbReference>
<dbReference type="SUPFAM" id="SSF54403">
    <property type="entry name" value="Cystatin/monellin"/>
    <property type="match status" value="1"/>
</dbReference>
<dbReference type="CDD" id="cd00042">
    <property type="entry name" value="CY"/>
    <property type="match status" value="1"/>
</dbReference>
<sequence length="308" mass="34784">MIPKSYFRMSLVLVTFLVGCSTVRYRAPTDFHIPASSHRKIPLRVGLMIPPTMPLFTIYTDPMGAGYANFEIGEAVVNGVWKMCKRNFDDAVVVHSMDFDEIDQDIDAIMVPDITDASLRSSPFGDGPAVEFSIRVKFECFDPYERSIWSDTFSGNGIGEGAEPGEIYTNSMRLGLENLFEKTVEKMRKKEWWLSIGDPHRPDRPDRPDEPDHPDRPDHPGRQDVVGGYSDSSPDDPSALHAAEFAAAEIARERPGARLKRILRVQTQVVAGRNYKMKIELVDGSLWDVVVYRNLKDIMKLTQMERTG</sequence>
<accession>A0A948W6J5</accession>
<name>A0A948W6J5_UNCEI</name>
<feature type="region of interest" description="Disordered" evidence="1">
    <location>
        <begin position="196"/>
        <end position="238"/>
    </location>
</feature>
<feature type="domain" description="Cystatin" evidence="2">
    <location>
        <begin position="227"/>
        <end position="285"/>
    </location>
</feature>
<dbReference type="InterPro" id="IPR046350">
    <property type="entry name" value="Cystatin_sf"/>
</dbReference>
<evidence type="ECO:0000313" key="4">
    <source>
        <dbReference type="Proteomes" id="UP000777784"/>
    </source>
</evidence>